<evidence type="ECO:0000256" key="11">
    <source>
        <dbReference type="SAM" id="MobiDB-lite"/>
    </source>
</evidence>
<dbReference type="SMART" id="SM00129">
    <property type="entry name" value="KISc"/>
    <property type="match status" value="1"/>
</dbReference>
<dbReference type="GO" id="GO:0005874">
    <property type="term" value="C:microtubule"/>
    <property type="evidence" value="ECO:0007669"/>
    <property type="project" value="TreeGrafter"/>
</dbReference>
<proteinExistence type="inferred from homology"/>
<evidence type="ECO:0000256" key="10">
    <source>
        <dbReference type="SAM" id="Coils"/>
    </source>
</evidence>
<feature type="coiled-coil region" evidence="10">
    <location>
        <begin position="831"/>
        <end position="858"/>
    </location>
</feature>
<dbReference type="GO" id="GO:0007018">
    <property type="term" value="P:microtubule-based movement"/>
    <property type="evidence" value="ECO:0007669"/>
    <property type="project" value="InterPro"/>
</dbReference>
<dbReference type="GO" id="GO:0030071">
    <property type="term" value="P:regulation of mitotic metaphase/anaphase transition"/>
    <property type="evidence" value="ECO:0007669"/>
    <property type="project" value="UniProtKB-ARBA"/>
</dbReference>
<feature type="coiled-coil region" evidence="10">
    <location>
        <begin position="1525"/>
        <end position="1552"/>
    </location>
</feature>
<feature type="binding site" evidence="9">
    <location>
        <begin position="91"/>
        <end position="98"/>
    </location>
    <ligand>
        <name>ATP</name>
        <dbReference type="ChEBI" id="CHEBI:30616"/>
    </ligand>
</feature>
<keyword evidence="5 9" id="KW-0505">Motor protein</keyword>
<dbReference type="Pfam" id="PF00225">
    <property type="entry name" value="Kinesin"/>
    <property type="match status" value="1"/>
</dbReference>
<dbReference type="GO" id="GO:0003777">
    <property type="term" value="F:microtubule motor activity"/>
    <property type="evidence" value="ECO:0007669"/>
    <property type="project" value="InterPro"/>
</dbReference>
<evidence type="ECO:0000256" key="4">
    <source>
        <dbReference type="ARBA" id="ARBA00023054"/>
    </source>
</evidence>
<feature type="coiled-coil region" evidence="10">
    <location>
        <begin position="1409"/>
        <end position="1450"/>
    </location>
</feature>
<dbReference type="PANTHER" id="PTHR47968:SF75">
    <property type="entry name" value="CENTROMERE-ASSOCIATED PROTEIN E"/>
    <property type="match status" value="1"/>
</dbReference>
<dbReference type="Gene3D" id="3.40.850.10">
    <property type="entry name" value="Kinesin motor domain"/>
    <property type="match status" value="1"/>
</dbReference>
<dbReference type="PANTHER" id="PTHR47968">
    <property type="entry name" value="CENTROMERE PROTEIN E"/>
    <property type="match status" value="1"/>
</dbReference>
<sequence length="2129" mass="243158">MTEESAVKVCVRIRPFVAREENASENSEPVQFWKADKKSIHQIDDGSSNRSFTFDRVFTADETTHQLYQTIAKPLVVSTVGGYNGTIFAYGQTSSGKTFTMMGGDHNPGVIPLAVEEVFQSIKNFPNKEFLLRVSYMEIYNETVTDLLVDSWKRKPLEVRESINKNICVADLTEELVTTCAQALAWVRKGEKNRHYAKTKMNQRSSRSHAIFRMILESRERSDPASSDTADGAIIVSHLNLVDLAGSERASQTGAEGARFKEGCNINRSLFMLGQVMKKLTDESQKGFINYRDSKLTRILQNSLGGNAKTVIICTITPATLEETLGTLQFASTAKKMKNDPHVTEVSDDGALLKRYRNEIVELKQRLQEVSSVSQTTVTEKEALSQLLQEKDQLQREQEDRIKNLTKLLVTSSNQVFVQKVPKRRITWGGKMVKLAGKAPFDDHHDDDDGDLPDMSFAGPFGRRTKMPVSSLTELSEAEYFDSQWGTPEEPFDETEMNESSVTARSHRDSFRDWVSPSQSRELSEKVSQLELQLEVEVQQKEEAMKRANLLDDRLAELQLQLQSEALQKREAAEKMESAGQKLADLERQLQEQSQADAKQMGREFAETIQLCETLATEKDQIIAERDYLKQELGMFMEQTQHLEKEKAALSQELKEINDLDEFESLEERINKDLETELRSEICSLKEAVKSSEAQRLELQNKLQALSEELNKKTEFAEELQKMSGKDLVQEVATLRRSLDDAEGVSRDTKKEWAFLRSENMSLEELNGTLTAKQEKMESEMNDLLLQLKTEKSRYKKMQSDLQKELNIAFDENTKLSTLLDGNVPKSLISSLELERTVTRLEKELTASREAGETLRAELQTLASFKTLPDQVDDLTKQVCDLTEELQCVKTERDGLLSGQTRSELEAQQFSEEIQKIQADLSVSAQEEEELRQQLDSLRPGQERSEEERSPLVVFLQERDLEIKQLRETLEWEHAEKEVLLSELRGSAQSSADESEKLSSTIMSLSAERDQLRMELQTLVDKATETDVLLQSLQQELKEQKQKIFDLMRTSEQNECKLQEHISKLSQELQGTRDENRALQEAEKLLTAERDELKNDLRENLEIMIENQEELRVALEENREQIKQIKLLESEKARKPNELPPDLTSSNTMQCDFLQQQQLTSEPQLLTENQENRQFQLDKMLGNAKEEVGRLKFDLQDQVKLIAEKQENLDVSEEESRVLQEEVTALKLHMEVLERRKNEAERGVRSLKSRVKVLTAEVESVGAAGDNLLSENLISRNHLEEMEKLRLSLSEENNQLREELEGLREEKQLREELEDRAEMLQAEIGELNITLKTLTEQNQQQLEKVSSTQELLKTAQDELYEQRSVTSDPEKRMEEKESCSSLKINDLVQSLRGVDAERDNRLCEKETSQQTFKEELQEVLSRVSSLSEERDQLQEALEGMRVEKRQLGEELEDRIRMMSAVQEKLSQQEEWSLQLQERDAELKHEVEHLKSPPPYSLCSTSRSSCKHKQNNKHAKAEADASRLMLTEAKATISTLKQRLDGLEQNAEGVEVISSQLQDSSSQLQECFGRFQELKDTISKYKSPDKALRRQRSLMNALLSSLPRATVASYGAVHQLGMQTVQSFLDIRMRLHLQAVDCKRLFEELVRKDLAIFEEKRVQDLLLSRAEAPPHAIGDVDFRSLWGPRLSELLDKRRLHLQKMQSIAEKLQSNTAAHVDNERAEICEEEKFTEQLEGAISSQPISFPNLDCVLSQEAGRRSATVQTSRLSLQLLVSEQNNLLDELKQLEVEGESQLREEKSKSATLLRALEGAPLKKEVSLLRDNQQLVLQLQRAEETIKMLHVQKEELEEIRMEANHSVSQHKEATQLLQTELQDSRALVQEKDDTIQTLKNKLRASETNAPPSAAEQERLRHKVFQMELKLNLASDQHKLEIQRMNTVLREKEASLRSLKEALRKLQQQGEEPVLQGKELYARLTNPREVVIESSIALEKTKLEEKVQQLQLKITELESVGLGQKAEISKWKSRAIKLKRKSKAEVDRTPPSSPTKRGYTFSSDSDHHLNSPKNKILVTPKNVLESPQKPLDSPNMSLLDTPKNKFLDMAGGSDLLSSGFPKEFFDNSSLGAFADKDGPKE</sequence>
<feature type="coiled-coil region" evidence="10">
    <location>
        <begin position="995"/>
        <end position="1131"/>
    </location>
</feature>
<organism evidence="13">
    <name type="scientific">Nothobranchius furzeri</name>
    <name type="common">Turquoise killifish</name>
    <dbReference type="NCBI Taxonomy" id="105023"/>
    <lineage>
        <taxon>Eukaryota</taxon>
        <taxon>Metazoa</taxon>
        <taxon>Chordata</taxon>
        <taxon>Craniata</taxon>
        <taxon>Vertebrata</taxon>
        <taxon>Euteleostomi</taxon>
        <taxon>Actinopterygii</taxon>
        <taxon>Neopterygii</taxon>
        <taxon>Teleostei</taxon>
        <taxon>Neoteleostei</taxon>
        <taxon>Acanthomorphata</taxon>
        <taxon>Ovalentaria</taxon>
        <taxon>Atherinomorphae</taxon>
        <taxon>Cyprinodontiformes</taxon>
        <taxon>Nothobranchiidae</taxon>
        <taxon>Nothobranchius</taxon>
    </lineage>
</organism>
<feature type="coiled-coil region" evidence="10">
    <location>
        <begin position="353"/>
        <end position="408"/>
    </location>
</feature>
<dbReference type="GO" id="GO:0008017">
    <property type="term" value="F:microtubule binding"/>
    <property type="evidence" value="ECO:0007669"/>
    <property type="project" value="InterPro"/>
</dbReference>
<name>A0A1A8V3S0_NOTFU</name>
<evidence type="ECO:0000256" key="9">
    <source>
        <dbReference type="PROSITE-ProRule" id="PRU00283"/>
    </source>
</evidence>
<evidence type="ECO:0000259" key="12">
    <source>
        <dbReference type="PROSITE" id="PS50067"/>
    </source>
</evidence>
<keyword evidence="4 10" id="KW-0175">Coiled coil</keyword>
<feature type="coiled-coil region" evidence="10">
    <location>
        <begin position="520"/>
        <end position="596"/>
    </location>
</feature>
<protein>
    <recommendedName>
        <fullName evidence="7">Centromere-associated protein E</fullName>
    </recommendedName>
    <alternativeName>
        <fullName evidence="8">Centromere protein E</fullName>
    </alternativeName>
</protein>
<reference evidence="13" key="2">
    <citation type="submission" date="2016-06" db="EMBL/GenBank/DDBJ databases">
        <title>The genome of a short-lived fish provides insights into sex chromosome evolution and the genetic control of aging.</title>
        <authorList>
            <person name="Reichwald K."/>
            <person name="Felder M."/>
            <person name="Petzold A."/>
            <person name="Koch P."/>
            <person name="Groth M."/>
            <person name="Platzer M."/>
        </authorList>
    </citation>
    <scope>NUCLEOTIDE SEQUENCE</scope>
    <source>
        <tissue evidence="13">Brain</tissue>
    </source>
</reference>
<dbReference type="InterPro" id="IPR036961">
    <property type="entry name" value="Kinesin_motor_dom_sf"/>
</dbReference>
<feature type="coiled-coil region" evidence="10">
    <location>
        <begin position="689"/>
        <end position="723"/>
    </location>
</feature>
<keyword evidence="6" id="KW-0206">Cytoskeleton</keyword>
<dbReference type="GO" id="GO:0000779">
    <property type="term" value="C:condensed chromosome, centromeric region"/>
    <property type="evidence" value="ECO:0007669"/>
    <property type="project" value="UniProtKB-ARBA"/>
</dbReference>
<feature type="coiled-coil region" evidence="10">
    <location>
        <begin position="1195"/>
        <end position="1358"/>
    </location>
</feature>
<dbReference type="GO" id="GO:0000278">
    <property type="term" value="P:mitotic cell cycle"/>
    <property type="evidence" value="ECO:0007669"/>
    <property type="project" value="TreeGrafter"/>
</dbReference>
<dbReference type="GO" id="GO:0043515">
    <property type="term" value="F:kinetochore binding"/>
    <property type="evidence" value="ECO:0007669"/>
    <property type="project" value="UniProtKB-ARBA"/>
</dbReference>
<dbReference type="PROSITE" id="PS00411">
    <property type="entry name" value="KINESIN_MOTOR_1"/>
    <property type="match status" value="1"/>
</dbReference>
<dbReference type="GO" id="GO:0008608">
    <property type="term" value="P:attachment of spindle microtubules to kinetochore"/>
    <property type="evidence" value="ECO:0007669"/>
    <property type="project" value="UniProtKB-ARBA"/>
</dbReference>
<dbReference type="EMBL" id="HAEJ01014882">
    <property type="protein sequence ID" value="SBS55339.1"/>
    <property type="molecule type" value="Transcribed_RNA"/>
</dbReference>
<evidence type="ECO:0000256" key="1">
    <source>
        <dbReference type="ARBA" id="ARBA00004245"/>
    </source>
</evidence>
<dbReference type="InterPro" id="IPR001752">
    <property type="entry name" value="Kinesin_motor_dom"/>
</dbReference>
<dbReference type="GO" id="GO:0007051">
    <property type="term" value="P:spindle organization"/>
    <property type="evidence" value="ECO:0007669"/>
    <property type="project" value="UniProtKB-ARBA"/>
</dbReference>
<evidence type="ECO:0000256" key="7">
    <source>
        <dbReference type="ARBA" id="ARBA00070169"/>
    </source>
</evidence>
<keyword evidence="6" id="KW-0963">Cytoplasm</keyword>
<feature type="coiled-coil region" evidence="10">
    <location>
        <begin position="1767"/>
        <end position="1897"/>
    </location>
</feature>
<feature type="non-terminal residue" evidence="13">
    <location>
        <position position="2129"/>
    </location>
</feature>
<gene>
    <name evidence="13" type="primary">CENPE</name>
</gene>
<evidence type="ECO:0000256" key="8">
    <source>
        <dbReference type="ARBA" id="ARBA00081766"/>
    </source>
</evidence>
<feature type="region of interest" description="Disordered" evidence="11">
    <location>
        <begin position="2029"/>
        <end position="2092"/>
    </location>
</feature>
<dbReference type="FunFam" id="3.40.850.10:FF:000026">
    <property type="entry name" value="Centromere-associated protein E"/>
    <property type="match status" value="1"/>
</dbReference>
<dbReference type="SUPFAM" id="SSF52540">
    <property type="entry name" value="P-loop containing nucleoside triphosphate hydrolases"/>
    <property type="match status" value="1"/>
</dbReference>
<evidence type="ECO:0000256" key="3">
    <source>
        <dbReference type="ARBA" id="ARBA00022840"/>
    </source>
</evidence>
<comment type="similarity">
    <text evidence="9">Belongs to the TRAFAC class myosin-kinesin ATPase superfamily. Kinesin family.</text>
</comment>
<feature type="region of interest" description="Disordered" evidence="11">
    <location>
        <begin position="482"/>
        <end position="510"/>
    </location>
</feature>
<evidence type="ECO:0000256" key="6">
    <source>
        <dbReference type="ARBA" id="ARBA00023212"/>
    </source>
</evidence>
<accession>A0A1A8V3S0</accession>
<keyword evidence="2 9" id="KW-0547">Nucleotide-binding</keyword>
<dbReference type="GO" id="GO:0005524">
    <property type="term" value="F:ATP binding"/>
    <property type="evidence" value="ECO:0007669"/>
    <property type="project" value="UniProtKB-UniRule"/>
</dbReference>
<keyword evidence="3 9" id="KW-0067">ATP-binding</keyword>
<dbReference type="CDD" id="cd01374">
    <property type="entry name" value="KISc_CENP_E"/>
    <property type="match status" value="1"/>
</dbReference>
<feature type="domain" description="Kinesin motor" evidence="12">
    <location>
        <begin position="6"/>
        <end position="337"/>
    </location>
</feature>
<dbReference type="GO" id="GO:0000280">
    <property type="term" value="P:nuclear division"/>
    <property type="evidence" value="ECO:0007669"/>
    <property type="project" value="UniProtKB-ARBA"/>
</dbReference>
<evidence type="ECO:0000313" key="13">
    <source>
        <dbReference type="EMBL" id="SBS55339.1"/>
    </source>
</evidence>
<dbReference type="GO" id="GO:0140694">
    <property type="term" value="P:membraneless organelle assembly"/>
    <property type="evidence" value="ECO:0007669"/>
    <property type="project" value="UniProtKB-ARBA"/>
</dbReference>
<feature type="region of interest" description="Disordered" evidence="11">
    <location>
        <begin position="928"/>
        <end position="949"/>
    </location>
</feature>
<dbReference type="InterPro" id="IPR019821">
    <property type="entry name" value="Kinesin_motor_CS"/>
</dbReference>
<reference evidence="13" key="1">
    <citation type="submission" date="2016-05" db="EMBL/GenBank/DDBJ databases">
        <authorList>
            <person name="Lavstsen T."/>
            <person name="Jespersen J.S."/>
        </authorList>
    </citation>
    <scope>NUCLEOTIDE SEQUENCE</scope>
    <source>
        <tissue evidence="13">Brain</tissue>
    </source>
</reference>
<evidence type="ECO:0000256" key="2">
    <source>
        <dbReference type="ARBA" id="ARBA00022741"/>
    </source>
</evidence>
<dbReference type="PROSITE" id="PS50067">
    <property type="entry name" value="KINESIN_MOTOR_2"/>
    <property type="match status" value="1"/>
</dbReference>
<evidence type="ECO:0000256" key="5">
    <source>
        <dbReference type="ARBA" id="ARBA00023175"/>
    </source>
</evidence>
<dbReference type="PRINTS" id="PR00380">
    <property type="entry name" value="KINESINHEAVY"/>
</dbReference>
<comment type="subcellular location">
    <subcellularLocation>
        <location evidence="1">Cytoplasm</location>
        <location evidence="1">Cytoskeleton</location>
    </subcellularLocation>
</comment>
<feature type="coiled-coil region" evidence="10">
    <location>
        <begin position="763"/>
        <end position="805"/>
    </location>
</feature>
<dbReference type="InterPro" id="IPR027640">
    <property type="entry name" value="Kinesin-like_fam"/>
</dbReference>
<feature type="coiled-coil region" evidence="10">
    <location>
        <begin position="1930"/>
        <end position="1957"/>
    </location>
</feature>
<dbReference type="InterPro" id="IPR027417">
    <property type="entry name" value="P-loop_NTPase"/>
</dbReference>